<proteinExistence type="predicted"/>
<dbReference type="PANTHER" id="PTHR36516:SF5">
    <property type="entry name" value="DOMON DOMAIN-CONTAINING PROTEIN"/>
    <property type="match status" value="1"/>
</dbReference>
<sequence length="265" mass="28815">MLTLFWIFLTTFAIILVFDHPVYGLRRYEKPSSLSRSVVFVLRAEFQDVGDSLWTGVGFGDRNNDSIIDFIGVFVKDSGAQTGITDTHINSTTGQFTPDVNTNVQTISIAVSNAAGSTGTQVTAKFARAINSKDTQEDLDLDGCTIFNMPLQPMASVDHSEQQGNYLKSLKQLKVCDIQKHCTVDIRELKLKGETKVIKKLPEPISPPKPSTEDPRKSHESSAISKPHLQASPSVEVAHSVDISGKGDPCSFTAPTTASTGVTTR</sequence>
<keyword evidence="3" id="KW-1185">Reference proteome</keyword>
<feature type="signal peptide" evidence="2">
    <location>
        <begin position="1"/>
        <end position="24"/>
    </location>
</feature>
<feature type="region of interest" description="Disordered" evidence="1">
    <location>
        <begin position="200"/>
        <end position="265"/>
    </location>
</feature>
<dbReference type="AlphaFoldDB" id="A0A915CUU8"/>
<protein>
    <submittedName>
        <fullName evidence="4">DOMON domain-containing protein</fullName>
    </submittedName>
</protein>
<dbReference type="PANTHER" id="PTHR36516">
    <property type="entry name" value="PROTEIN CBG04168-RELATED"/>
    <property type="match status" value="1"/>
</dbReference>
<organism evidence="3 4">
    <name type="scientific">Ditylenchus dipsaci</name>
    <dbReference type="NCBI Taxonomy" id="166011"/>
    <lineage>
        <taxon>Eukaryota</taxon>
        <taxon>Metazoa</taxon>
        <taxon>Ecdysozoa</taxon>
        <taxon>Nematoda</taxon>
        <taxon>Chromadorea</taxon>
        <taxon>Rhabditida</taxon>
        <taxon>Tylenchina</taxon>
        <taxon>Tylenchomorpha</taxon>
        <taxon>Sphaerularioidea</taxon>
        <taxon>Anguinidae</taxon>
        <taxon>Anguininae</taxon>
        <taxon>Ditylenchus</taxon>
    </lineage>
</organism>
<evidence type="ECO:0000313" key="4">
    <source>
        <dbReference type="WBParaSite" id="jg12888"/>
    </source>
</evidence>
<accession>A0A915CUU8</accession>
<feature type="chain" id="PRO_5037642038" evidence="2">
    <location>
        <begin position="25"/>
        <end position="265"/>
    </location>
</feature>
<dbReference type="Proteomes" id="UP000887574">
    <property type="component" value="Unplaced"/>
</dbReference>
<feature type="compositionally biased region" description="Low complexity" evidence="1">
    <location>
        <begin position="253"/>
        <end position="265"/>
    </location>
</feature>
<keyword evidence="2" id="KW-0732">Signal</keyword>
<evidence type="ECO:0000256" key="2">
    <source>
        <dbReference type="SAM" id="SignalP"/>
    </source>
</evidence>
<dbReference type="WBParaSite" id="jg12888">
    <property type="protein sequence ID" value="jg12888"/>
    <property type="gene ID" value="jg12888"/>
</dbReference>
<name>A0A915CUU8_9BILA</name>
<feature type="compositionally biased region" description="Basic and acidic residues" evidence="1">
    <location>
        <begin position="211"/>
        <end position="220"/>
    </location>
</feature>
<evidence type="ECO:0000256" key="1">
    <source>
        <dbReference type="SAM" id="MobiDB-lite"/>
    </source>
</evidence>
<evidence type="ECO:0000313" key="3">
    <source>
        <dbReference type="Proteomes" id="UP000887574"/>
    </source>
</evidence>
<reference evidence="4" key="1">
    <citation type="submission" date="2022-11" db="UniProtKB">
        <authorList>
            <consortium name="WormBaseParasite"/>
        </authorList>
    </citation>
    <scope>IDENTIFICATION</scope>
</reference>